<dbReference type="PANTHER" id="PTHR24078">
    <property type="entry name" value="DNAJ HOMOLOG SUBFAMILY C MEMBER"/>
    <property type="match status" value="1"/>
</dbReference>
<evidence type="ECO:0000313" key="4">
    <source>
        <dbReference type="EMBL" id="KDQ57057.1"/>
    </source>
</evidence>
<dbReference type="OrthoDB" id="10250354at2759"/>
<dbReference type="Gene3D" id="2.60.260.20">
    <property type="entry name" value="Urease metallochaperone UreE, N-terminal domain"/>
    <property type="match status" value="2"/>
</dbReference>
<dbReference type="GO" id="GO:0006457">
    <property type="term" value="P:protein folding"/>
    <property type="evidence" value="ECO:0007669"/>
    <property type="project" value="InterPro"/>
</dbReference>
<dbReference type="InterPro" id="IPR036869">
    <property type="entry name" value="J_dom_sf"/>
</dbReference>
<dbReference type="SMART" id="SM00271">
    <property type="entry name" value="DnaJ"/>
    <property type="match status" value="1"/>
</dbReference>
<dbReference type="CDD" id="cd06257">
    <property type="entry name" value="DnaJ"/>
    <property type="match status" value="1"/>
</dbReference>
<keyword evidence="1" id="KW-0143">Chaperone</keyword>
<dbReference type="InterPro" id="IPR018253">
    <property type="entry name" value="DnaJ_domain_CS"/>
</dbReference>
<sequence>MGTDYYELLGVGRDANDDDIKKAYKRMAMKWHPDRNGGSEKASQKFQQISEAFEVLSDKNKRAVYDQLGEEGLKGGGGGPPPGGNGGFPGGFSGFPGGGGATYTFTSGGPGGFGGGGGFHPSDPQKIFEQFFNNMGGGGMGGMGGLGGMFGGGGPSHGDDDDMGGFHSFGGMPGGMGGMGGMPGGRRTPRPAGAPRSASSGPKQPSEISRPLKVSLEDLYNGATKHVKVGRRLLSGGTEDKVLEIQIQPGWKSGTKIRFARAGNEQSNGEAQDLVFVVEEKPHDRFTREGDDLVTTQKLPLVDALTGGGEKRIIEALDGRKLQVSMPSGVVKPGSLSTVLGEGMPIRKQGSPRKKGDLLVKWEVVFPDRLTPAQKEGIRKVLG</sequence>
<dbReference type="FunFam" id="2.60.260.20:FF:000013">
    <property type="entry name" value="DnaJ subfamily B member 11"/>
    <property type="match status" value="1"/>
</dbReference>
<dbReference type="HOGENOM" id="CLU_017633_0_0_1"/>
<dbReference type="PRINTS" id="PR00625">
    <property type="entry name" value="JDOMAIN"/>
</dbReference>
<protein>
    <recommendedName>
        <fullName evidence="3">J domain-containing protein</fullName>
    </recommendedName>
</protein>
<dbReference type="PANTHER" id="PTHR24078:SF553">
    <property type="entry name" value="DNAJ HOMOLOG SUBFAMILY B MEMBER 5"/>
    <property type="match status" value="1"/>
</dbReference>
<dbReference type="Pfam" id="PF01556">
    <property type="entry name" value="DnaJ_C"/>
    <property type="match status" value="1"/>
</dbReference>
<feature type="domain" description="J" evidence="3">
    <location>
        <begin position="4"/>
        <end position="69"/>
    </location>
</feature>
<name>A0A067Q0P5_9AGAM</name>
<dbReference type="FunFam" id="2.60.260.20:FF:000015">
    <property type="entry name" value="Heat shock protein 40"/>
    <property type="match status" value="1"/>
</dbReference>
<accession>A0A067Q0P5</accession>
<keyword evidence="5" id="KW-1185">Reference proteome</keyword>
<dbReference type="Gene3D" id="1.10.287.110">
    <property type="entry name" value="DnaJ domain"/>
    <property type="match status" value="1"/>
</dbReference>
<feature type="compositionally biased region" description="Low complexity" evidence="2">
    <location>
        <begin position="190"/>
        <end position="202"/>
    </location>
</feature>
<dbReference type="InParanoid" id="A0A067Q0P5"/>
<dbReference type="InterPro" id="IPR051339">
    <property type="entry name" value="DnaJ_subfamily_B"/>
</dbReference>
<dbReference type="SUPFAM" id="SSF46565">
    <property type="entry name" value="Chaperone J-domain"/>
    <property type="match status" value="1"/>
</dbReference>
<dbReference type="CDD" id="cd10747">
    <property type="entry name" value="DnaJ_C"/>
    <property type="match status" value="1"/>
</dbReference>
<dbReference type="Proteomes" id="UP000027265">
    <property type="component" value="Unassembled WGS sequence"/>
</dbReference>
<dbReference type="PROSITE" id="PS50076">
    <property type="entry name" value="DNAJ_2"/>
    <property type="match status" value="1"/>
</dbReference>
<organism evidence="4 5">
    <name type="scientific">Jaapia argillacea MUCL 33604</name>
    <dbReference type="NCBI Taxonomy" id="933084"/>
    <lineage>
        <taxon>Eukaryota</taxon>
        <taxon>Fungi</taxon>
        <taxon>Dikarya</taxon>
        <taxon>Basidiomycota</taxon>
        <taxon>Agaricomycotina</taxon>
        <taxon>Agaricomycetes</taxon>
        <taxon>Agaricomycetidae</taxon>
        <taxon>Jaapiales</taxon>
        <taxon>Jaapiaceae</taxon>
        <taxon>Jaapia</taxon>
    </lineage>
</organism>
<dbReference type="SUPFAM" id="SSF49493">
    <property type="entry name" value="HSP40/DnaJ peptide-binding domain"/>
    <property type="match status" value="2"/>
</dbReference>
<dbReference type="GO" id="GO:0005829">
    <property type="term" value="C:cytosol"/>
    <property type="evidence" value="ECO:0007669"/>
    <property type="project" value="TreeGrafter"/>
</dbReference>
<dbReference type="Pfam" id="PF00226">
    <property type="entry name" value="DnaJ"/>
    <property type="match status" value="1"/>
</dbReference>
<dbReference type="STRING" id="933084.A0A067Q0P5"/>
<dbReference type="InterPro" id="IPR002939">
    <property type="entry name" value="DnaJ_C"/>
</dbReference>
<proteinExistence type="predicted"/>
<dbReference type="GO" id="GO:0006413">
    <property type="term" value="P:translational initiation"/>
    <property type="evidence" value="ECO:0007669"/>
    <property type="project" value="TreeGrafter"/>
</dbReference>
<dbReference type="InterPro" id="IPR001623">
    <property type="entry name" value="DnaJ_domain"/>
</dbReference>
<dbReference type="InterPro" id="IPR008971">
    <property type="entry name" value="HSP40/DnaJ_pept-bd"/>
</dbReference>
<reference evidence="5" key="1">
    <citation type="journal article" date="2014" name="Proc. Natl. Acad. Sci. U.S.A.">
        <title>Extensive sampling of basidiomycete genomes demonstrates inadequacy of the white-rot/brown-rot paradigm for wood decay fungi.</title>
        <authorList>
            <person name="Riley R."/>
            <person name="Salamov A.A."/>
            <person name="Brown D.W."/>
            <person name="Nagy L.G."/>
            <person name="Floudas D."/>
            <person name="Held B.W."/>
            <person name="Levasseur A."/>
            <person name="Lombard V."/>
            <person name="Morin E."/>
            <person name="Otillar R."/>
            <person name="Lindquist E.A."/>
            <person name="Sun H."/>
            <person name="LaButti K.M."/>
            <person name="Schmutz J."/>
            <person name="Jabbour D."/>
            <person name="Luo H."/>
            <person name="Baker S.E."/>
            <person name="Pisabarro A.G."/>
            <person name="Walton J.D."/>
            <person name="Blanchette R.A."/>
            <person name="Henrissat B."/>
            <person name="Martin F."/>
            <person name="Cullen D."/>
            <person name="Hibbett D.S."/>
            <person name="Grigoriev I.V."/>
        </authorList>
    </citation>
    <scope>NUCLEOTIDE SEQUENCE [LARGE SCALE GENOMIC DNA]</scope>
    <source>
        <strain evidence="5">MUCL 33604</strain>
    </source>
</reference>
<evidence type="ECO:0000256" key="2">
    <source>
        <dbReference type="SAM" id="MobiDB-lite"/>
    </source>
</evidence>
<dbReference type="PROSITE" id="PS00636">
    <property type="entry name" value="DNAJ_1"/>
    <property type="match status" value="1"/>
</dbReference>
<evidence type="ECO:0000313" key="5">
    <source>
        <dbReference type="Proteomes" id="UP000027265"/>
    </source>
</evidence>
<dbReference type="GO" id="GO:0051087">
    <property type="term" value="F:protein-folding chaperone binding"/>
    <property type="evidence" value="ECO:0007669"/>
    <property type="project" value="TreeGrafter"/>
</dbReference>
<dbReference type="AlphaFoldDB" id="A0A067Q0P5"/>
<evidence type="ECO:0000256" key="1">
    <source>
        <dbReference type="ARBA" id="ARBA00023186"/>
    </source>
</evidence>
<feature type="region of interest" description="Disordered" evidence="2">
    <location>
        <begin position="179"/>
        <end position="210"/>
    </location>
</feature>
<dbReference type="FunCoup" id="A0A067Q0P5">
    <property type="interactions" value="301"/>
</dbReference>
<dbReference type="EMBL" id="KL197720">
    <property type="protein sequence ID" value="KDQ57057.1"/>
    <property type="molecule type" value="Genomic_DNA"/>
</dbReference>
<evidence type="ECO:0000259" key="3">
    <source>
        <dbReference type="PROSITE" id="PS50076"/>
    </source>
</evidence>
<gene>
    <name evidence="4" type="ORF">JAAARDRAFT_131613</name>
</gene>
<dbReference type="GO" id="GO:0051082">
    <property type="term" value="F:unfolded protein binding"/>
    <property type="evidence" value="ECO:0007669"/>
    <property type="project" value="InterPro"/>
</dbReference>